<keyword evidence="5 6" id="KW-0472">Membrane</keyword>
<dbReference type="Proteomes" id="UP000801492">
    <property type="component" value="Unassembled WGS sequence"/>
</dbReference>
<dbReference type="GO" id="GO:0033617">
    <property type="term" value="P:mitochondrial respiratory chain complex IV assembly"/>
    <property type="evidence" value="ECO:0007669"/>
    <property type="project" value="TreeGrafter"/>
</dbReference>
<reference evidence="7" key="1">
    <citation type="submission" date="2019-08" db="EMBL/GenBank/DDBJ databases">
        <title>The genome of the North American firefly Photinus pyralis.</title>
        <authorList>
            <consortium name="Photinus pyralis genome working group"/>
            <person name="Fallon T.R."/>
            <person name="Sander Lower S.E."/>
            <person name="Weng J.-K."/>
        </authorList>
    </citation>
    <scope>NUCLEOTIDE SEQUENCE</scope>
    <source>
        <strain evidence="7">TRF0915ILg1</strain>
        <tissue evidence="7">Whole body</tissue>
    </source>
</reference>
<dbReference type="OrthoDB" id="10040024at2759"/>
<comment type="caution">
    <text evidence="7">The sequence shown here is derived from an EMBL/GenBank/DDBJ whole genome shotgun (WGS) entry which is preliminary data.</text>
</comment>
<keyword evidence="6" id="KW-0496">Mitochondrion</keyword>
<dbReference type="EMBL" id="VTPC01002852">
    <property type="protein sequence ID" value="KAF2899362.1"/>
    <property type="molecule type" value="Genomic_DNA"/>
</dbReference>
<dbReference type="GO" id="GO:0005743">
    <property type="term" value="C:mitochondrial inner membrane"/>
    <property type="evidence" value="ECO:0007669"/>
    <property type="project" value="UniProtKB-SubCell"/>
</dbReference>
<dbReference type="CDD" id="cd06662">
    <property type="entry name" value="SURF1"/>
    <property type="match status" value="1"/>
</dbReference>
<accession>A0A8K0DAE7</accession>
<evidence type="ECO:0000256" key="5">
    <source>
        <dbReference type="ARBA" id="ARBA00023136"/>
    </source>
</evidence>
<keyword evidence="4 6" id="KW-1133">Transmembrane helix</keyword>
<organism evidence="7 8">
    <name type="scientific">Ignelater luminosus</name>
    <name type="common">Cucubano</name>
    <name type="synonym">Pyrophorus luminosus</name>
    <dbReference type="NCBI Taxonomy" id="2038154"/>
    <lineage>
        <taxon>Eukaryota</taxon>
        <taxon>Metazoa</taxon>
        <taxon>Ecdysozoa</taxon>
        <taxon>Arthropoda</taxon>
        <taxon>Hexapoda</taxon>
        <taxon>Insecta</taxon>
        <taxon>Pterygota</taxon>
        <taxon>Neoptera</taxon>
        <taxon>Endopterygota</taxon>
        <taxon>Coleoptera</taxon>
        <taxon>Polyphaga</taxon>
        <taxon>Elateriformia</taxon>
        <taxon>Elateroidea</taxon>
        <taxon>Elateridae</taxon>
        <taxon>Agrypninae</taxon>
        <taxon>Pyrophorini</taxon>
        <taxon>Ignelater</taxon>
    </lineage>
</organism>
<evidence type="ECO:0000256" key="1">
    <source>
        <dbReference type="ARBA" id="ARBA00004370"/>
    </source>
</evidence>
<evidence type="ECO:0000256" key="4">
    <source>
        <dbReference type="ARBA" id="ARBA00022989"/>
    </source>
</evidence>
<dbReference type="InterPro" id="IPR002994">
    <property type="entry name" value="Surf1/Shy1"/>
</dbReference>
<evidence type="ECO:0000313" key="8">
    <source>
        <dbReference type="Proteomes" id="UP000801492"/>
    </source>
</evidence>
<evidence type="ECO:0000313" key="7">
    <source>
        <dbReference type="EMBL" id="KAF2899362.1"/>
    </source>
</evidence>
<evidence type="ECO:0000256" key="6">
    <source>
        <dbReference type="RuleBase" id="RU363076"/>
    </source>
</evidence>
<sequence>MSRILQNLKTFQTRLQKAKIIFTQTRNFKFAEVVQEPSQPGKKIGPLGWFLLLIPGTTFGLGTWQVQRKKWKESLITKLKARTSSDPVELPHSLEEIGKLEYYPVHVQGHFLHDKEIYIGPRSLIKDGDAATTSSLISSKGRNAAHGYLVVTPFKLANREETILVNRGWVPHKRRDPKTRTVGQIDKEVDVIGVIRLHEPRPVFMPANTKDSNCFLYRDLLQMCETTGADPIFIDATDEFDIEGGPIGSQTRITLRNEHLSYILTWYCLCGASSIMWYLHFIKGIKI</sequence>
<comment type="subcellular location">
    <subcellularLocation>
        <location evidence="1">Membrane</location>
    </subcellularLocation>
    <subcellularLocation>
        <location evidence="6">Mitochondrion inner membrane</location>
        <topology evidence="6">Multi-pass membrane protein</topology>
    </subcellularLocation>
</comment>
<proteinExistence type="inferred from homology"/>
<dbReference type="InterPro" id="IPR045214">
    <property type="entry name" value="Surf1/Surf4"/>
</dbReference>
<comment type="function">
    <text evidence="6">Probably involved in the biogenesis of the COX complex.</text>
</comment>
<dbReference type="Pfam" id="PF02104">
    <property type="entry name" value="SURF1"/>
    <property type="match status" value="1"/>
</dbReference>
<evidence type="ECO:0000256" key="2">
    <source>
        <dbReference type="ARBA" id="ARBA00007165"/>
    </source>
</evidence>
<evidence type="ECO:0000256" key="3">
    <source>
        <dbReference type="ARBA" id="ARBA00022692"/>
    </source>
</evidence>
<dbReference type="PANTHER" id="PTHR23427">
    <property type="entry name" value="SURFEIT LOCUS PROTEIN"/>
    <property type="match status" value="1"/>
</dbReference>
<keyword evidence="3 6" id="KW-0812">Transmembrane</keyword>
<protein>
    <recommendedName>
        <fullName evidence="6">SURF1-like protein</fullName>
    </recommendedName>
</protein>
<name>A0A8K0DAE7_IGNLU</name>
<feature type="transmembrane region" description="Helical" evidence="6">
    <location>
        <begin position="260"/>
        <end position="279"/>
    </location>
</feature>
<dbReference type="PROSITE" id="PS50895">
    <property type="entry name" value="SURF1"/>
    <property type="match status" value="1"/>
</dbReference>
<dbReference type="AlphaFoldDB" id="A0A8K0DAE7"/>
<dbReference type="PANTHER" id="PTHR23427:SF2">
    <property type="entry name" value="SURFEIT LOCUS PROTEIN 1"/>
    <property type="match status" value="1"/>
</dbReference>
<comment type="similarity">
    <text evidence="2 6">Belongs to the SURF1 family.</text>
</comment>
<keyword evidence="6" id="KW-0999">Mitochondrion inner membrane</keyword>
<comment type="caution">
    <text evidence="6">Lacks conserved residue(s) required for the propagation of feature annotation.</text>
</comment>
<gene>
    <name evidence="7" type="ORF">ILUMI_06805</name>
</gene>
<keyword evidence="8" id="KW-1185">Reference proteome</keyword>